<organism evidence="6 7">
    <name type="scientific">Rhizobium fredii</name>
    <name type="common">Sinorhizobium fredii</name>
    <dbReference type="NCBI Taxonomy" id="380"/>
    <lineage>
        <taxon>Bacteria</taxon>
        <taxon>Pseudomonadati</taxon>
        <taxon>Pseudomonadota</taxon>
        <taxon>Alphaproteobacteria</taxon>
        <taxon>Hyphomicrobiales</taxon>
        <taxon>Rhizobiaceae</taxon>
        <taxon>Sinorhizobium/Ensifer group</taxon>
        <taxon>Sinorhizobium</taxon>
    </lineage>
</organism>
<evidence type="ECO:0000256" key="2">
    <source>
        <dbReference type="ARBA" id="ARBA00022525"/>
    </source>
</evidence>
<feature type="compositionally biased region" description="Gly residues" evidence="3">
    <location>
        <begin position="1132"/>
        <end position="1141"/>
    </location>
</feature>
<dbReference type="Gene3D" id="2.150.10.10">
    <property type="entry name" value="Serralysin-like metalloprotease, C-terminal"/>
    <property type="match status" value="12"/>
</dbReference>
<evidence type="ECO:0000313" key="6">
    <source>
        <dbReference type="EMBL" id="AUX78428.1"/>
    </source>
</evidence>
<dbReference type="InterPro" id="IPR050557">
    <property type="entry name" value="RTX_toxin/Mannuronan_C5-epim"/>
</dbReference>
<dbReference type="InterPro" id="IPR011049">
    <property type="entry name" value="Serralysin-like_metalloprot_C"/>
</dbReference>
<dbReference type="PANTHER" id="PTHR38340">
    <property type="entry name" value="S-LAYER PROTEIN"/>
    <property type="match status" value="1"/>
</dbReference>
<dbReference type="GO" id="GO:0005509">
    <property type="term" value="F:calcium ion binding"/>
    <property type="evidence" value="ECO:0007669"/>
    <property type="project" value="InterPro"/>
</dbReference>
<feature type="compositionally biased region" description="Gly residues" evidence="3">
    <location>
        <begin position="1208"/>
        <end position="1229"/>
    </location>
</feature>
<geneLocation type="plasmid" evidence="7">
    <name>psfrenxt3a</name>
</geneLocation>
<reference evidence="6 7" key="1">
    <citation type="submission" date="2017-10" db="EMBL/GenBank/DDBJ databases">
        <title>Analysis of the genome sequences of Rhizobium populations associated to common bean (phaseolus vulgaris).</title>
        <authorList>
            <person name="Bustos P."/>
            <person name="Santamaria R.I."/>
            <person name="Miranda-Sanchez F."/>
            <person name="Perez-Carrascal O."/>
            <person name="Juarez S."/>
            <person name="Lozano L."/>
            <person name="Martinez-Flores I."/>
            <person name="Vinuesa P."/>
            <person name="Martinez-Romero E."/>
            <person name="Cevallos M.A."/>
            <person name="Romero D."/>
            <person name="Davila G."/>
            <person name="Gonzalez V."/>
        </authorList>
    </citation>
    <scope>NUCLEOTIDE SEQUENCE [LARGE SCALE GENOMIC DNA]</scope>
    <source>
        <strain evidence="6 7">NXT3</strain>
        <plasmid evidence="7">Plasmid psfrenxt3a</plasmid>
    </source>
</reference>
<dbReference type="GO" id="GO:0005576">
    <property type="term" value="C:extracellular region"/>
    <property type="evidence" value="ECO:0007669"/>
    <property type="project" value="UniProtKB-SubCell"/>
</dbReference>
<evidence type="ECO:0000256" key="3">
    <source>
        <dbReference type="SAM" id="MobiDB-lite"/>
    </source>
</evidence>
<keyword evidence="4" id="KW-1133">Transmembrane helix</keyword>
<evidence type="ECO:0000313" key="7">
    <source>
        <dbReference type="Proteomes" id="UP000239340"/>
    </source>
</evidence>
<evidence type="ECO:0000259" key="5">
    <source>
        <dbReference type="Pfam" id="PF06594"/>
    </source>
</evidence>
<dbReference type="PANTHER" id="PTHR38340:SF1">
    <property type="entry name" value="S-LAYER PROTEIN"/>
    <property type="match status" value="1"/>
</dbReference>
<feature type="region of interest" description="Disordered" evidence="3">
    <location>
        <begin position="1108"/>
        <end position="1148"/>
    </location>
</feature>
<sequence length="2855" mass="299605">MASAETYEFRLTSPGHQDLTFDAYTGEVNVDLSDQDVLYWANYLTGLAQGIAQAAVDLGKANPGWPGALKPIRLVAAGLDMTGVLAEANDAATPRDQVQILAGGIASVLFTASAGYYTGLLAAGLPLALETLGIAFPPFLATLAVLATAGVAAYFIEQYMDNAIKFVAGTAAGGLYDLYELLTSPLVGMRHDPLVLDLDGDGVELSTLDSSNVHFDYDQDGFAEKTGWVSSDDGILAIDRNNNGSVDGVSELFGSPTQDGFSVLETLDSNRDGKIDAADEAFDQLRVWRDLDQDGVSDEGELISLTDAGIKSISVVTTEVNGSNNGHTVGFEAVYTRTDDTTGTSQTIYFETDRQDTRADNTPEFVVAEGVALLPQLPGSGTINSLAWKATQDADFRQDWQDLTDGAHSLSYDELRDEFASLLLRWAGVDDVLHGSRGPYVNAQHLEFLEQFYGTPYIEVSPWGEISGSSPSEAQSAAGIEPGFNAVVNALLTMFLSQAGRSVLLRGGDLDAVVSSPYFAYAMLDFAGTEESSPTYGNVPQVVDLITKMLPSGSGAAVDFLVRSLAGLEGIGVAAFGGDRALYLSAVEQSLAGISDVAARQVATMIVKGEGVFGTSGDDGLLKLDGDNLFDAGGGNDVIVSGAGSDLFLYRSGDGSDVIRDTSKSTAELDTLVLTDASASDVTFERMGDTLRIRFAGSTETIISEDFFRNWGIENRGIDKIVLSDGTELSRDTIARLSVTVDDNNDHTISDTASDDVLRPGRGDDLISINEGNDTVVHAAGDGDDIIDDLSGRVTETDVLKLVGMLPEDIELSRVGSSLVVLVKATGERISSTDFFRTDSATGAIGAWGIEQIKFQNGVTWDKATIVSQAWIRGDSGVNSLSGSSMDDTLTGGAGNDALDGKMGSDTYVWEVGAGSDTIDEDHYGETQNADRLVLQDVRSGDIELFRRGTSLVVHVKSSGETIEISKQFFGVENITTDWNESTYGLEELIFSDGTRWGRDKLMKSISNVGFDLDFKYWFEWPGLDNTTFETSFPDITSANSSISNGGGGGGGGGGSTYSPPLIGISFEDELGKTGNFYDVEEIVRNYTKSDDSGHDIFFGDEQGERIGGDYYNPAMEDGLPTGGSSQVNSGGSSGGGGGGSSVDILPSWPGEIKNWGHNYFDGREGNDTLIGGGGHDALIGGEGNDTLYGDSESTAGNAGSGHDSLDGGAGDDSLFGGGGNDSLNGGKGNDLLSGGNGSDTLIEYGTSNTSSDTFIGGRGDDLIVSGYYVGDSGSDTILYARGDGNDIIVEETTSSTEVDVLRLTDLTQTDVHLSREDGDLVVKVLSTGETIRSNSFFTRANDVDATVGIDRIEFADGSSLGRSDIWEKAWFRGTDGRDVLKTTSKSGNTFIGYGGDDVIVSEMYGTTHNGSDTFVYASGDGNDVLIDEGFEDDETDTLWLTDLDPDDVELSRSGDDLLVKDLKTGQVITGHDVFYSSWYGIDAIKFADGTIWGRGEISAKAWLRGSIGRDTLQNNGSGDLTFHGDEGDDLLISGSSLSSSDISNGNDTFRYQLGDGNDVIYDAAISTNEVDTLILQGVRQEDVRLTIEGSDRLISFTTSTQVIRDYKAVWSRLYNNGVDRIVFDDGTVWNRVDIDYWSTSGSVYYDGGGGDDHIIGSYLDQRLSGGLGQDYIDGGLGSDLLFGDRGNDTLAIAASHPDDLDEIDGGEDIDTVSFQDFGASILVDLVANGGEARTSDTAEFADFSGRRIATLKNIENITGTGFGDALFGNEAANKISGGGGDDLLDGRSGDDTLTGGSGADILLGYLGNDILEGGQGNDRLEGGIGNDTYIHTFGDGDDVVVELDGEGTDKLQLKGVLPAEVSVTRSGSDLLISLTSGTGGTLRMIGAAGSNQHYDQYGLEEITFDNGTKWDTAFLRQWSIYDSRTDGDDTLVGTTASGSFGGGKGNDALDAGRGNDVFYYSRGDGADTITEGAGAGTADKLMLNGIKPADVTLSRSGGDVTLIIAESSTGAGDSGSIVLKSSLDDYLEEGIESIVFADGTTWTQNNLRLMLLQQATTSGGDNIVGFKVADTINAAAGHDTISAGEGNDLITGGVGNDVIDGGKGNDTYNYGRGDGSDTITDAAFAGSADKLVLTGVNASEVTLLRSGNDATLVIAESSPGTADGGSILLKANLDDYNDQGVDSIVFADGTTWTRNNLRLMLLQQAMTAGDDSIAGFNVADVITAGAGNDAISAGAGNDTISGGTGNDVINGEAGNDTYYYSRGDGNDTIAEIGSSHGNADQLVLTDIAANQITLIRNGSDLTIVISESSAGAGDGASILVKDTLAGTSDRGIEKLVFADGTSWTRADMVARVAYVAGTSASETVTGSTGNDDIRAGLGNDTLVGLAGNDTYSYSRGDGADVIQEQTSGTDIDVLRLNDIARSEIVFERRFNALNDIILRNLATGETITLTTQLDQEGGIEKITFSDGTVLGGSDWSLDALLKSLAPIVGTSGNETISGTTGDDLLRGNAGDDRINGTAGSDTYIYARGDGSDYIDDESGSTTEIDVLRLSDLNVGDLTFSRSGSHVKITVNSTGHVITLDEQLYSATANWGIERIEFADGTTWDRAQIKAAAWIRGTAGNDTLSGTTDNDTFMGGTGDDRFNSGAGSDTYIYTRGDGSDYIDDESGSTTDVDVLRLTDVNADDVVFSRTGSHVKLVVNSTGHTITLDEQLHSSTANWGVETIQFADGTSWNRAQIQSAAWVRGTTGNDTLTGTTSADTLFGDSGNDTLAGGSGSDAFVFKPGFGKDTITDFQAGAATDDVLQFDGSLFVDFEAVLAAASQVGSDTVITFDVANAITLKNVTLANLNADDVRFVA</sequence>
<comment type="subcellular location">
    <subcellularLocation>
        <location evidence="1">Secreted</location>
    </subcellularLocation>
</comment>
<evidence type="ECO:0000256" key="1">
    <source>
        <dbReference type="ARBA" id="ARBA00004613"/>
    </source>
</evidence>
<dbReference type="EMBL" id="CP024308">
    <property type="protein sequence ID" value="AUX78428.1"/>
    <property type="molecule type" value="Genomic_DNA"/>
</dbReference>
<feature type="transmembrane region" description="Helical" evidence="4">
    <location>
        <begin position="105"/>
        <end position="129"/>
    </location>
</feature>
<dbReference type="Pfam" id="PF06594">
    <property type="entry name" value="HCBP_related"/>
    <property type="match status" value="5"/>
</dbReference>
<dbReference type="SUPFAM" id="SSF51120">
    <property type="entry name" value="beta-Roll"/>
    <property type="match status" value="15"/>
</dbReference>
<dbReference type="InterPro" id="IPR010566">
    <property type="entry name" value="Haemolys_ca-bd"/>
</dbReference>
<dbReference type="Proteomes" id="UP000239340">
    <property type="component" value="Plasmid pSfreNXT3a"/>
</dbReference>
<dbReference type="InterPro" id="IPR018511">
    <property type="entry name" value="Hemolysin-typ_Ca-bd_CS"/>
</dbReference>
<gene>
    <name evidence="6" type="ORF">NXT3_PA00136</name>
</gene>
<feature type="transmembrane region" description="Helical" evidence="4">
    <location>
        <begin position="135"/>
        <end position="156"/>
    </location>
</feature>
<name>A0A2L0HAA6_RHIFR</name>
<keyword evidence="6" id="KW-0614">Plasmid</keyword>
<feature type="domain" description="Haemolysin-type calcium binding-related" evidence="5">
    <location>
        <begin position="1457"/>
        <end position="1494"/>
    </location>
</feature>
<accession>A0A2L0HAA6</accession>
<protein>
    <submittedName>
        <fullName evidence="6">Hemolysin-type calcium binding-related domain-containing protein</fullName>
    </submittedName>
</protein>
<dbReference type="PROSITE" id="PS00330">
    <property type="entry name" value="HEMOLYSIN_CALCIUM"/>
    <property type="match status" value="9"/>
</dbReference>
<keyword evidence="2" id="KW-0964">Secreted</keyword>
<dbReference type="PRINTS" id="PR00313">
    <property type="entry name" value="CABNDNGRPT"/>
</dbReference>
<dbReference type="Pfam" id="PF00353">
    <property type="entry name" value="HemolysinCabind"/>
    <property type="match status" value="15"/>
</dbReference>
<feature type="domain" description="Haemolysin-type calcium binding-related" evidence="5">
    <location>
        <begin position="2568"/>
        <end position="2608"/>
    </location>
</feature>
<feature type="domain" description="Haemolysin-type calcium binding-related" evidence="5">
    <location>
        <begin position="952"/>
        <end position="1000"/>
    </location>
</feature>
<feature type="region of interest" description="Disordered" evidence="3">
    <location>
        <begin position="1182"/>
        <end position="1232"/>
    </location>
</feature>
<dbReference type="InterPro" id="IPR001343">
    <property type="entry name" value="Hemolysn_Ca-bd"/>
</dbReference>
<keyword evidence="4" id="KW-0812">Transmembrane</keyword>
<feature type="domain" description="Haemolysin-type calcium binding-related" evidence="5">
    <location>
        <begin position="2696"/>
        <end position="2735"/>
    </location>
</feature>
<evidence type="ECO:0000256" key="4">
    <source>
        <dbReference type="SAM" id="Phobius"/>
    </source>
</evidence>
<dbReference type="RefSeq" id="WP_158665371.1">
    <property type="nucleotide sequence ID" value="NZ_CP024308.1"/>
</dbReference>
<keyword evidence="4" id="KW-0472">Membrane</keyword>
<feature type="domain" description="Haemolysin-type calcium binding-related" evidence="5">
    <location>
        <begin position="2317"/>
        <end position="2348"/>
    </location>
</feature>
<proteinExistence type="predicted"/>
<feature type="transmembrane region" description="Helical" evidence="4">
    <location>
        <begin position="163"/>
        <end position="182"/>
    </location>
</feature>